<dbReference type="Gene3D" id="3.30.70.1440">
    <property type="entry name" value="Multidrug efflux transporter AcrB pore domain"/>
    <property type="match status" value="1"/>
</dbReference>
<feature type="transmembrane region" description="Helical" evidence="8">
    <location>
        <begin position="913"/>
        <end position="938"/>
    </location>
</feature>
<evidence type="ECO:0000256" key="3">
    <source>
        <dbReference type="ARBA" id="ARBA00022448"/>
    </source>
</evidence>
<keyword evidence="5 8" id="KW-0812">Transmembrane</keyword>
<name>A0A506UKR6_9PROT</name>
<feature type="transmembrane region" description="Helical" evidence="8">
    <location>
        <begin position="361"/>
        <end position="381"/>
    </location>
</feature>
<evidence type="ECO:0000256" key="1">
    <source>
        <dbReference type="ARBA" id="ARBA00004651"/>
    </source>
</evidence>
<dbReference type="Pfam" id="PF00873">
    <property type="entry name" value="ACR_tran"/>
    <property type="match status" value="1"/>
</dbReference>
<dbReference type="InterPro" id="IPR004763">
    <property type="entry name" value="CusA-like"/>
</dbReference>
<protein>
    <submittedName>
        <fullName evidence="9">Efflux RND transporter permease subunit</fullName>
    </submittedName>
</protein>
<evidence type="ECO:0000256" key="2">
    <source>
        <dbReference type="ARBA" id="ARBA00010942"/>
    </source>
</evidence>
<feature type="transmembrane region" description="Helical" evidence="8">
    <location>
        <begin position="959"/>
        <end position="978"/>
    </location>
</feature>
<evidence type="ECO:0000313" key="9">
    <source>
        <dbReference type="EMBL" id="TPW33954.1"/>
    </source>
</evidence>
<comment type="similarity">
    <text evidence="2">Belongs to the resistance-nodulation-cell division (RND) (TC 2.A.6) family.</text>
</comment>
<evidence type="ECO:0000256" key="6">
    <source>
        <dbReference type="ARBA" id="ARBA00022989"/>
    </source>
</evidence>
<feature type="transmembrane region" description="Helical" evidence="8">
    <location>
        <begin position="523"/>
        <end position="541"/>
    </location>
</feature>
<dbReference type="Gene3D" id="1.20.1640.10">
    <property type="entry name" value="Multidrug efflux transporter AcrB transmembrane domain"/>
    <property type="match status" value="2"/>
</dbReference>
<dbReference type="GO" id="GO:0005886">
    <property type="term" value="C:plasma membrane"/>
    <property type="evidence" value="ECO:0007669"/>
    <property type="project" value="UniProtKB-SubCell"/>
</dbReference>
<feature type="transmembrane region" description="Helical" evidence="8">
    <location>
        <begin position="433"/>
        <end position="454"/>
    </location>
</feature>
<evidence type="ECO:0000256" key="4">
    <source>
        <dbReference type="ARBA" id="ARBA00022475"/>
    </source>
</evidence>
<comment type="subcellular location">
    <subcellularLocation>
        <location evidence="1">Cell membrane</location>
        <topology evidence="1">Multi-pass membrane protein</topology>
    </subcellularLocation>
</comment>
<dbReference type="SUPFAM" id="SSF82866">
    <property type="entry name" value="Multidrug efflux transporter AcrB transmembrane domain"/>
    <property type="match status" value="2"/>
</dbReference>
<feature type="transmembrane region" description="Helical" evidence="8">
    <location>
        <begin position="861"/>
        <end position="878"/>
    </location>
</feature>
<dbReference type="Gene3D" id="3.30.70.1320">
    <property type="entry name" value="Multidrug efflux transporter AcrB pore domain like"/>
    <property type="match status" value="1"/>
</dbReference>
<keyword evidence="6 8" id="KW-1133">Transmembrane helix</keyword>
<dbReference type="Proteomes" id="UP000315037">
    <property type="component" value="Unassembled WGS sequence"/>
</dbReference>
<dbReference type="AlphaFoldDB" id="A0A506UKR6"/>
<comment type="caution">
    <text evidence="9">The sequence shown here is derived from an EMBL/GenBank/DDBJ whole genome shotgun (WGS) entry which is preliminary data.</text>
</comment>
<keyword evidence="4" id="KW-1003">Cell membrane</keyword>
<dbReference type="RefSeq" id="WP_165600652.1">
    <property type="nucleotide sequence ID" value="NZ_SORZ01000002.1"/>
</dbReference>
<dbReference type="EMBL" id="SORZ01000002">
    <property type="protein sequence ID" value="TPW33954.1"/>
    <property type="molecule type" value="Genomic_DNA"/>
</dbReference>
<sequence>MRIAAFITWCFERPKAIFFLSVLLLMGGWAAWRNLPVEAYPDLGPVTVIITTQMPGLAAEEMEQQVTIPLERALASVPNVTESRSSSTFGLSLITLIFRDGTNVFLARQQVLAQLATVPLSNGAEPELGPISGPSGEIYRYTLESDQENLMALSDAQRWIVIPALQRVPGIVDVANFGGFTKEYQLVLAPNALVRYGVSLQDVINALKNSNTDAGGGRVSRGEQSYIIRGIGLLHSLDDMGKVVVTQHNGVPVLIRDLGRVEFGHQIRQGLVGKDRNPDTVEGVVTMLRDANPSQVLNDLHATVEKLQHRLAPMHMRIVPYLDRDNLVHATIEKVGETITEGVLLVLVILTFFLGSPRCAVITALTIPFALAVAFLLMQAFSMPANLFSLGAIDFGVIVDGAIVVAESLLRLREDEPGQLLNKSLALEVTCRAGRAIFTSTMIIIVAYSPLFAFQNIEGKLMHPMAFTVSFALLGALLCALALTPTLTYLALRKPGKIWHNKFLDWVQKAYRHTLDHFLNRPLPIYLGAAGALVAVVFLGARTGREFMPDLDEGALWLQVQMPTAIALNDAAELANKLRTVVRSFPETSYAVTQLGRSDDGTDPWTPSHVEMPVGLIPYSQWPRGETKEMMVERLHTALAEKVPGITFDITQPIQDSIDDMMAGAHSPLVLRVYGDDFQELRRLGQKIVDVLWKVPGTTQADIYQEPRIPQIQITADRLRAARYGVSVNDIADVVTYAIGDGPITSVMDGPRIYNATLHVGQPTLDNLQALGQLPIMTSAKTAIPLSEVADIRLHMGESNIAHQLGERQITIQVSSGNRPMSQYLDDARARIAKEVKYDPEAYHLEWAGTFQQEQRAQDRLIKALGVVFLVMIGLLYMEFHQIRMALLILGTVPLATLGGLIALHLRHDTLNIATAVGFIALFGVAIQNGIIMLSSIGRHRLSGRAIHEATLNGAVERLRPVLTTATVATAGMLPAALATGIGTNVQRGLATVVVGGLGIATLLTLFILPVLYCRMEESVARRLLRKEEKMKARQAQAGGESA</sequence>
<dbReference type="GO" id="GO:0008324">
    <property type="term" value="F:monoatomic cation transmembrane transporter activity"/>
    <property type="evidence" value="ECO:0007669"/>
    <property type="project" value="InterPro"/>
</dbReference>
<dbReference type="SUPFAM" id="SSF82693">
    <property type="entry name" value="Multidrug efflux transporter AcrB pore domain, PN1, PN2, PC1 and PC2 subdomains"/>
    <property type="match status" value="3"/>
</dbReference>
<keyword evidence="3" id="KW-0813">Transport</keyword>
<dbReference type="PRINTS" id="PR00702">
    <property type="entry name" value="ACRIFLAVINRP"/>
</dbReference>
<feature type="transmembrane region" description="Helical" evidence="8">
    <location>
        <begin position="335"/>
        <end position="354"/>
    </location>
</feature>
<dbReference type="InterPro" id="IPR027463">
    <property type="entry name" value="AcrB_DN_DC_subdom"/>
</dbReference>
<proteinExistence type="inferred from homology"/>
<reference evidence="9 10" key="1">
    <citation type="submission" date="2019-03" db="EMBL/GenBank/DDBJ databases">
        <title>The complete genome sequence of Neokomagataea sp. Jb2 NBRC113641.</title>
        <authorList>
            <person name="Chua K.-O."/>
            <person name="Chan K.-G."/>
            <person name="See-Too W.-S."/>
        </authorList>
    </citation>
    <scope>NUCLEOTIDE SEQUENCE [LARGE SCALE GENOMIC DNA]</scope>
    <source>
        <strain evidence="9 10">Jb2</strain>
    </source>
</reference>
<dbReference type="InterPro" id="IPR001036">
    <property type="entry name" value="Acrflvin-R"/>
</dbReference>
<accession>A0A506UKR6</accession>
<feature type="transmembrane region" description="Helical" evidence="8">
    <location>
        <begin position="387"/>
        <end position="412"/>
    </location>
</feature>
<feature type="transmembrane region" description="Helical" evidence="8">
    <location>
        <begin position="466"/>
        <end position="492"/>
    </location>
</feature>
<evidence type="ECO:0000256" key="5">
    <source>
        <dbReference type="ARBA" id="ARBA00022692"/>
    </source>
</evidence>
<dbReference type="PANTHER" id="PTHR32063">
    <property type="match status" value="1"/>
</dbReference>
<dbReference type="PANTHER" id="PTHR32063:SF17">
    <property type="entry name" value="CATION EFFLUX SYSTEM PROTEIN"/>
    <property type="match status" value="1"/>
</dbReference>
<dbReference type="Gene3D" id="3.30.70.1430">
    <property type="entry name" value="Multidrug efflux transporter AcrB pore domain"/>
    <property type="match status" value="2"/>
</dbReference>
<feature type="transmembrane region" description="Helical" evidence="8">
    <location>
        <begin position="990"/>
        <end position="1013"/>
    </location>
</feature>
<evidence type="ECO:0000256" key="7">
    <source>
        <dbReference type="ARBA" id="ARBA00023136"/>
    </source>
</evidence>
<feature type="transmembrane region" description="Helical" evidence="8">
    <location>
        <begin position="885"/>
        <end position="907"/>
    </location>
</feature>
<dbReference type="NCBIfam" id="TIGR00914">
    <property type="entry name" value="2A0601"/>
    <property type="match status" value="1"/>
</dbReference>
<dbReference type="Gene3D" id="3.30.2090.10">
    <property type="entry name" value="Multidrug efflux transporter AcrB TolC docking domain, DN and DC subdomains"/>
    <property type="match status" value="2"/>
</dbReference>
<evidence type="ECO:0000256" key="8">
    <source>
        <dbReference type="SAM" id="Phobius"/>
    </source>
</evidence>
<dbReference type="GO" id="GO:0042910">
    <property type="term" value="F:xenobiotic transmembrane transporter activity"/>
    <property type="evidence" value="ECO:0007669"/>
    <property type="project" value="TreeGrafter"/>
</dbReference>
<organism evidence="9 10">
    <name type="scientific">Oecophyllibacter saccharovorans</name>
    <dbReference type="NCBI Taxonomy" id="2558360"/>
    <lineage>
        <taxon>Bacteria</taxon>
        <taxon>Pseudomonadati</taxon>
        <taxon>Pseudomonadota</taxon>
        <taxon>Alphaproteobacteria</taxon>
        <taxon>Acetobacterales</taxon>
        <taxon>Acetobacteraceae</taxon>
        <taxon>Oecophyllibacter</taxon>
    </lineage>
</organism>
<keyword evidence="10" id="KW-1185">Reference proteome</keyword>
<dbReference type="SUPFAM" id="SSF82714">
    <property type="entry name" value="Multidrug efflux transporter AcrB TolC docking domain, DN and DC subdomains"/>
    <property type="match status" value="2"/>
</dbReference>
<gene>
    <name evidence="9" type="ORF">E3202_05080</name>
</gene>
<keyword evidence="7 8" id="KW-0472">Membrane</keyword>
<evidence type="ECO:0000313" key="10">
    <source>
        <dbReference type="Proteomes" id="UP000315037"/>
    </source>
</evidence>